<gene>
    <name evidence="2" type="ORF">CCH79_00019515</name>
</gene>
<accession>A0A315VLV0</accession>
<evidence type="ECO:0000313" key="3">
    <source>
        <dbReference type="Proteomes" id="UP000250572"/>
    </source>
</evidence>
<protein>
    <submittedName>
        <fullName evidence="2">Uncharacterized protein</fullName>
    </submittedName>
</protein>
<evidence type="ECO:0000256" key="1">
    <source>
        <dbReference type="SAM" id="MobiDB-lite"/>
    </source>
</evidence>
<dbReference type="EMBL" id="NHOQ01001581">
    <property type="protein sequence ID" value="PWA23361.1"/>
    <property type="molecule type" value="Genomic_DNA"/>
</dbReference>
<keyword evidence="3" id="KW-1185">Reference proteome</keyword>
<sequence length="540" mass="61003">MKPSSQPNATADTIEPHKAPVGNGREPPSHRKKHPDKRYWAHYQAQVKVKMFSAGNSFIQQLLSLCRPQQQQQQQHRKGNHKMPCLSTPVKVQTVTTGITYGADVALMNQVKRKVKLEGTNWDGKCIIVFCPITSLHKKIVLVLMHHTRDPDYSTAGTLWSERFPNIDLEVHVLFHESVPGLLTSSKNTEAVYRMQKYLEPPEENNWMLVVLLRRSLEKVQLFIGFLAELQPSSTTPPSACGFFIILSITRGEDLHSGSFALTAVTRATSSSCVREPKTFIYVNMYQNSGVKVHTITTGETFGADEELLIKVKRRIQLTVTHWMESLFIVVFCPITSRVGSDVEAAMTKIPGDQNVILVLMHHTRDEGYSTAGVSWSEIYPNVILDVHVLFHETVPGLLTCAKNTEAVDQMIRGLDQRSQNQQIRQIRPMERGNQNMRNTVDGRRVILVVMHHTRDADYSTAGTKWSECIENVVLDVHVLFHESVPGLLRCAQNHKAVLDEALELVLASRQALGEAYDLVWYSAFSFDFSFAVLWVFFGL</sequence>
<dbReference type="PANTHER" id="PTHR34488:SF1">
    <property type="entry name" value="SI:CH211-245H14.1-RELATED"/>
    <property type="match status" value="1"/>
</dbReference>
<reference evidence="2 3" key="1">
    <citation type="journal article" date="2018" name="G3 (Bethesda)">
        <title>A High-Quality Reference Genome for the Invasive Mosquitofish Gambusia affinis Using a Chicago Library.</title>
        <authorList>
            <person name="Hoffberg S.L."/>
            <person name="Troendle N.J."/>
            <person name="Glenn T.C."/>
            <person name="Mahmud O."/>
            <person name="Louha S."/>
            <person name="Chalopin D."/>
            <person name="Bennetzen J.L."/>
            <person name="Mauricio R."/>
        </authorList>
    </citation>
    <scope>NUCLEOTIDE SEQUENCE [LARGE SCALE GENOMIC DNA]</scope>
    <source>
        <strain evidence="2">NE01/NJP1002.9</strain>
        <tissue evidence="2">Muscle</tissue>
    </source>
</reference>
<organism evidence="2 3">
    <name type="scientific">Gambusia affinis</name>
    <name type="common">Western mosquitofish</name>
    <name type="synonym">Heterandria affinis</name>
    <dbReference type="NCBI Taxonomy" id="33528"/>
    <lineage>
        <taxon>Eukaryota</taxon>
        <taxon>Metazoa</taxon>
        <taxon>Chordata</taxon>
        <taxon>Craniata</taxon>
        <taxon>Vertebrata</taxon>
        <taxon>Euteleostomi</taxon>
        <taxon>Actinopterygii</taxon>
        <taxon>Neopterygii</taxon>
        <taxon>Teleostei</taxon>
        <taxon>Neoteleostei</taxon>
        <taxon>Acanthomorphata</taxon>
        <taxon>Ovalentaria</taxon>
        <taxon>Atherinomorphae</taxon>
        <taxon>Cyprinodontiformes</taxon>
        <taxon>Poeciliidae</taxon>
        <taxon>Poeciliinae</taxon>
        <taxon>Gambusia</taxon>
    </lineage>
</organism>
<dbReference type="AlphaFoldDB" id="A0A315VLV0"/>
<comment type="caution">
    <text evidence="2">The sequence shown here is derived from an EMBL/GenBank/DDBJ whole genome shotgun (WGS) entry which is preliminary data.</text>
</comment>
<dbReference type="Proteomes" id="UP000250572">
    <property type="component" value="Unassembled WGS sequence"/>
</dbReference>
<feature type="compositionally biased region" description="Polar residues" evidence="1">
    <location>
        <begin position="1"/>
        <end position="11"/>
    </location>
</feature>
<evidence type="ECO:0000313" key="2">
    <source>
        <dbReference type="EMBL" id="PWA23361.1"/>
    </source>
</evidence>
<dbReference type="PANTHER" id="PTHR34488">
    <property type="entry name" value="SI:CH211-245H14.1-RELATED"/>
    <property type="match status" value="1"/>
</dbReference>
<proteinExistence type="predicted"/>
<feature type="region of interest" description="Disordered" evidence="1">
    <location>
        <begin position="1"/>
        <end position="36"/>
    </location>
</feature>
<name>A0A315VLV0_GAMAF</name>